<reference evidence="1 2" key="1">
    <citation type="submission" date="2015-10" db="EMBL/GenBank/DDBJ databases">
        <title>Genome sequencing and analysis of members of genus Stenotrophomonas.</title>
        <authorList>
            <person name="Patil P.P."/>
            <person name="Midha S."/>
            <person name="Patil P.B."/>
        </authorList>
    </citation>
    <scope>NUCLEOTIDE SEQUENCE [LARGE SCALE GENOMIC DNA]</scope>
    <source>
        <strain evidence="1 2">JCM 16536</strain>
    </source>
</reference>
<dbReference type="Gene3D" id="3.50.50.60">
    <property type="entry name" value="FAD/NAD(P)-binding domain"/>
    <property type="match status" value="2"/>
</dbReference>
<sequence length="528" mass="57931">MSRHYFVGSGIASLAGAAFLIRDAGVAGADITVFEAAPLFGGALDARGNAATGYHMCGSRMLSGQYACTLGLMEAIPSISNPHISVKEESLRAAAGRGVTRLRLVAPRGQAAAAWTTGLSERHRDDLVRLLGEPESALLGRRIVDCFDENFFATAFWLEWSTTFALRRWHSAAEWRRYLRRHTAHLCGNADASGIYRTLYSPYESLALPLQRWLTAQGVHFQMRTKVSELVLADDPDALQVTALHLLEDGIARRQDLDEGDRVFATLGSMAADTTFGSMIEPAPLAAGQRPAADAWALWQRLAMRRPGLGNPQAFCGSVNDSQWTSFTVTTDDPTFLALLGRFRDNPGKQGELIRFNGSGWLLTLALYPQPFFVEQPDSVSVWWGYGLAHDRPGDFIHKPMRECTGSEILEEVLFQLQSPERERENILAASNCIPCTMPYVTSPFMPRAAGDRPPPVPAGSRNLGFIGQYVELAEEAAMTVEYSVRTAQKAVYGLMGVDRPLPPVRVDTDAPEAMVERLVNAAQWTPS</sequence>
<dbReference type="STRING" id="676599.ARC20_06080"/>
<protein>
    <recommendedName>
        <fullName evidence="3">Oleate hydratase</fullName>
    </recommendedName>
</protein>
<comment type="caution">
    <text evidence="1">The sequence shown here is derived from an EMBL/GenBank/DDBJ whole genome shotgun (WGS) entry which is preliminary data.</text>
</comment>
<dbReference type="InterPro" id="IPR010354">
    <property type="entry name" value="Oleate_hydratase"/>
</dbReference>
<dbReference type="GO" id="GO:0006631">
    <property type="term" value="P:fatty acid metabolic process"/>
    <property type="evidence" value="ECO:0007669"/>
    <property type="project" value="InterPro"/>
</dbReference>
<name>A0A0R0AL45_9GAMM</name>
<dbReference type="PANTHER" id="PTHR37417:SF2">
    <property type="entry name" value="67 KDA MYOSIN-CROSS-REACTIVE ANTIGEN FAMILY PROTEIN (AFU_ORTHOLOGUE AFUA_5G09970)"/>
    <property type="match status" value="1"/>
</dbReference>
<evidence type="ECO:0008006" key="3">
    <source>
        <dbReference type="Google" id="ProtNLM"/>
    </source>
</evidence>
<evidence type="ECO:0000313" key="2">
    <source>
        <dbReference type="Proteomes" id="UP000051802"/>
    </source>
</evidence>
<dbReference type="EMBL" id="LLXU01000058">
    <property type="protein sequence ID" value="KRG45974.1"/>
    <property type="molecule type" value="Genomic_DNA"/>
</dbReference>
<keyword evidence="2" id="KW-1185">Reference proteome</keyword>
<dbReference type="GO" id="GO:0050151">
    <property type="term" value="F:oleate hydratase activity"/>
    <property type="evidence" value="ECO:0007669"/>
    <property type="project" value="InterPro"/>
</dbReference>
<dbReference type="Proteomes" id="UP000051802">
    <property type="component" value="Unassembled WGS sequence"/>
</dbReference>
<dbReference type="InterPro" id="IPR036188">
    <property type="entry name" value="FAD/NAD-bd_sf"/>
</dbReference>
<dbReference type="Gene3D" id="3.30.9.80">
    <property type="match status" value="1"/>
</dbReference>
<dbReference type="OrthoDB" id="4540221at2"/>
<dbReference type="RefSeq" id="WP_057645289.1">
    <property type="nucleotide sequence ID" value="NZ_LLXU01000058.1"/>
</dbReference>
<organism evidence="1 2">
    <name type="scientific">Stenotrophomonas panacihumi</name>
    <dbReference type="NCBI Taxonomy" id="676599"/>
    <lineage>
        <taxon>Bacteria</taxon>
        <taxon>Pseudomonadati</taxon>
        <taxon>Pseudomonadota</taxon>
        <taxon>Gammaproteobacteria</taxon>
        <taxon>Lysobacterales</taxon>
        <taxon>Lysobacteraceae</taxon>
        <taxon>Stenotrophomonas</taxon>
    </lineage>
</organism>
<dbReference type="SUPFAM" id="SSF51905">
    <property type="entry name" value="FAD/NAD(P)-binding domain"/>
    <property type="match status" value="1"/>
</dbReference>
<evidence type="ECO:0000313" key="1">
    <source>
        <dbReference type="EMBL" id="KRG45974.1"/>
    </source>
</evidence>
<dbReference type="PANTHER" id="PTHR37417">
    <property type="entry name" value="67 KDA MYOSIN-CROSS-REACTIVE ANTIGEN FAMILY PROTEIN (AFU_ORTHOLOGUE AFUA_5G09970)"/>
    <property type="match status" value="1"/>
</dbReference>
<dbReference type="AlphaFoldDB" id="A0A0R0AL45"/>
<accession>A0A0R0AL45</accession>
<dbReference type="Pfam" id="PF06100">
    <property type="entry name" value="MCRA"/>
    <property type="match status" value="1"/>
</dbReference>
<dbReference type="GO" id="GO:0071949">
    <property type="term" value="F:FAD binding"/>
    <property type="evidence" value="ECO:0007669"/>
    <property type="project" value="InterPro"/>
</dbReference>
<gene>
    <name evidence="1" type="ORF">ARC20_06080</name>
</gene>
<proteinExistence type="predicted"/>